<dbReference type="InterPro" id="IPR048012">
    <property type="entry name" value="BfmA-like_N"/>
</dbReference>
<dbReference type="Proteomes" id="UP001055104">
    <property type="component" value="Unassembled WGS sequence"/>
</dbReference>
<organism evidence="1 2">
    <name type="scientific">Phocaeicola dorei</name>
    <dbReference type="NCBI Taxonomy" id="357276"/>
    <lineage>
        <taxon>Bacteria</taxon>
        <taxon>Pseudomonadati</taxon>
        <taxon>Bacteroidota</taxon>
        <taxon>Bacteroidia</taxon>
        <taxon>Bacteroidales</taxon>
        <taxon>Bacteroidaceae</taxon>
        <taxon>Phocaeicola</taxon>
    </lineage>
</organism>
<reference evidence="1" key="1">
    <citation type="submission" date="2022-01" db="EMBL/GenBank/DDBJ databases">
        <title>Novel bile acid biosynthetic pathways are enriched in the microbiome of centenarians.</title>
        <authorList>
            <person name="Sato Y."/>
            <person name="Atarashi K."/>
            <person name="Plichta R.D."/>
            <person name="Arai Y."/>
            <person name="Sasajima S."/>
            <person name="Kearney M.S."/>
            <person name="Suda W."/>
            <person name="Takeshita K."/>
            <person name="Sasaki T."/>
            <person name="Okamoto S."/>
            <person name="Skelly N.A."/>
            <person name="Okamura Y."/>
            <person name="Vlamakis H."/>
            <person name="Li Y."/>
            <person name="Tanoue T."/>
            <person name="Takei H."/>
            <person name="Nittono H."/>
            <person name="Narushima S."/>
            <person name="Irie J."/>
            <person name="Itoh H."/>
            <person name="Moriya K."/>
            <person name="Sugiura Y."/>
            <person name="Suematsu M."/>
            <person name="Moritoki N."/>
            <person name="Shibata S."/>
            <person name="Littman R.D."/>
            <person name="Fischbach A.M."/>
            <person name="Uwamino Y."/>
            <person name="Inoue T."/>
            <person name="Honda A."/>
            <person name="Hattori M."/>
            <person name="Murai T."/>
            <person name="Xavier J.R."/>
            <person name="Hirose N."/>
            <person name="Honda K."/>
        </authorList>
    </citation>
    <scope>NUCLEOTIDE SEQUENCE</scope>
    <source>
        <strain evidence="1">CE91-St7</strain>
    </source>
</reference>
<gene>
    <name evidence="1" type="ORF">CE91St7_40480</name>
</gene>
<evidence type="ECO:0000313" key="1">
    <source>
        <dbReference type="EMBL" id="GKH83164.1"/>
    </source>
</evidence>
<name>A0AA37KQN2_9BACT</name>
<evidence type="ECO:0000313" key="2">
    <source>
        <dbReference type="Proteomes" id="UP001055104"/>
    </source>
</evidence>
<dbReference type="AlphaFoldDB" id="A0AA37KQN2"/>
<dbReference type="NCBIfam" id="NF041200">
    <property type="entry name" value="mob_BfmA_Nterm"/>
    <property type="match status" value="1"/>
</dbReference>
<comment type="caution">
    <text evidence="1">The sequence shown here is derived from an EMBL/GenBank/DDBJ whole genome shotgun (WGS) entry which is preliminary data.</text>
</comment>
<accession>A0AA37KQN2</accession>
<protein>
    <recommendedName>
        <fullName evidence="3">Mobilization protein</fullName>
    </recommendedName>
</protein>
<evidence type="ECO:0008006" key="3">
    <source>
        <dbReference type="Google" id="ProtNLM"/>
    </source>
</evidence>
<dbReference type="EMBL" id="BQOB01000001">
    <property type="protein sequence ID" value="GKH83164.1"/>
    <property type="molecule type" value="Genomic_DNA"/>
</dbReference>
<proteinExistence type="predicted"/>
<sequence length="202" mass="22932">MSALCNVGEKSTENNMEAVQKGCAGPPLHLQKNLRLCKKITKNIRVSIDVKQHLDEMKGSVSSSEFIETMLSYFERNGVDPRTSINGKFKTLELQGIERIIKIIRAIEKDKIDKLLPAPEAHSDVLLKQTDKQVTQLKAEVERLKKASAPDVEGRRKLEQVVRLLENAFDQKNFKKAEIGTDYFVAPVYLEMLLYKVKEICS</sequence>